<evidence type="ECO:0000256" key="1">
    <source>
        <dbReference type="SAM" id="SignalP"/>
    </source>
</evidence>
<keyword evidence="1" id="KW-0732">Signal</keyword>
<accession>A0A8T0IP90</accession>
<evidence type="ECO:0000313" key="3">
    <source>
        <dbReference type="Proteomes" id="UP000822688"/>
    </source>
</evidence>
<gene>
    <name evidence="2" type="ORF">KC19_2G022500</name>
</gene>
<keyword evidence="3" id="KW-1185">Reference proteome</keyword>
<evidence type="ECO:0000313" key="2">
    <source>
        <dbReference type="EMBL" id="KAG0585580.1"/>
    </source>
</evidence>
<dbReference type="EMBL" id="CM026422">
    <property type="protein sequence ID" value="KAG0585580.1"/>
    <property type="molecule type" value="Genomic_DNA"/>
</dbReference>
<comment type="caution">
    <text evidence="2">The sequence shown here is derived from an EMBL/GenBank/DDBJ whole genome shotgun (WGS) entry which is preliminary data.</text>
</comment>
<dbReference type="Proteomes" id="UP000822688">
    <property type="component" value="Chromosome 2"/>
</dbReference>
<feature type="chain" id="PRO_5035948436" evidence="1">
    <location>
        <begin position="16"/>
        <end position="60"/>
    </location>
</feature>
<name>A0A8T0IP90_CERPU</name>
<dbReference type="AlphaFoldDB" id="A0A8T0IP90"/>
<feature type="signal peptide" evidence="1">
    <location>
        <begin position="1"/>
        <end position="15"/>
    </location>
</feature>
<protein>
    <submittedName>
        <fullName evidence="2">Uncharacterized protein</fullName>
    </submittedName>
</protein>
<organism evidence="2 3">
    <name type="scientific">Ceratodon purpureus</name>
    <name type="common">Fire moss</name>
    <name type="synonym">Dicranum purpureum</name>
    <dbReference type="NCBI Taxonomy" id="3225"/>
    <lineage>
        <taxon>Eukaryota</taxon>
        <taxon>Viridiplantae</taxon>
        <taxon>Streptophyta</taxon>
        <taxon>Embryophyta</taxon>
        <taxon>Bryophyta</taxon>
        <taxon>Bryophytina</taxon>
        <taxon>Bryopsida</taxon>
        <taxon>Dicranidae</taxon>
        <taxon>Pseudoditrichales</taxon>
        <taxon>Ditrichaceae</taxon>
        <taxon>Ceratodon</taxon>
    </lineage>
</organism>
<sequence>MLAQIFVVLLDVLAPIPIPWFAPQTLGKGPSLQQHRAGLPWHNLLKPNCPSPEILAEAAT</sequence>
<reference evidence="2" key="1">
    <citation type="submission" date="2020-06" db="EMBL/GenBank/DDBJ databases">
        <title>WGS assembly of Ceratodon purpureus strain R40.</title>
        <authorList>
            <person name="Carey S.B."/>
            <person name="Jenkins J."/>
            <person name="Shu S."/>
            <person name="Lovell J.T."/>
            <person name="Sreedasyam A."/>
            <person name="Maumus F."/>
            <person name="Tiley G.P."/>
            <person name="Fernandez-Pozo N."/>
            <person name="Barry K."/>
            <person name="Chen C."/>
            <person name="Wang M."/>
            <person name="Lipzen A."/>
            <person name="Daum C."/>
            <person name="Saski C.A."/>
            <person name="Payton A.C."/>
            <person name="Mcbreen J.C."/>
            <person name="Conrad R.E."/>
            <person name="Kollar L.M."/>
            <person name="Olsson S."/>
            <person name="Huttunen S."/>
            <person name="Landis J.B."/>
            <person name="Wickett N.J."/>
            <person name="Johnson M.G."/>
            <person name="Rensing S.A."/>
            <person name="Grimwood J."/>
            <person name="Schmutz J."/>
            <person name="Mcdaniel S.F."/>
        </authorList>
    </citation>
    <scope>NUCLEOTIDE SEQUENCE</scope>
    <source>
        <strain evidence="2">R40</strain>
    </source>
</reference>
<proteinExistence type="predicted"/>